<name>A0AAU9D9U5_9BACT</name>
<dbReference type="AlphaFoldDB" id="A0AAU9D9U5"/>
<dbReference type="RefSeq" id="WP_338394280.1">
    <property type="nucleotide sequence ID" value="NZ_AP025314.1"/>
</dbReference>
<dbReference type="EC" id="2.6.1.-" evidence="4"/>
<dbReference type="Gene3D" id="3.40.640.10">
    <property type="entry name" value="Type I PLP-dependent aspartate aminotransferase-like (Major domain)"/>
    <property type="match status" value="1"/>
</dbReference>
<dbReference type="PANTHER" id="PTHR42832">
    <property type="entry name" value="AMINO ACID AMINOTRANSFERASE"/>
    <property type="match status" value="1"/>
</dbReference>
<evidence type="ECO:0000259" key="5">
    <source>
        <dbReference type="Pfam" id="PF00155"/>
    </source>
</evidence>
<proteinExistence type="inferred from homology"/>
<dbReference type="KEGG" id="fax:FUAX_14920"/>
<dbReference type="InterPro" id="IPR004839">
    <property type="entry name" value="Aminotransferase_I/II_large"/>
</dbReference>
<protein>
    <recommendedName>
        <fullName evidence="4">Aminotransferase</fullName>
        <ecNumber evidence="4">2.6.1.-</ecNumber>
    </recommendedName>
</protein>
<evidence type="ECO:0000256" key="3">
    <source>
        <dbReference type="ARBA" id="ARBA00022679"/>
    </source>
</evidence>
<comment type="similarity">
    <text evidence="4">Belongs to the class-I pyridoxal-phosphate-dependent aminotransferase family.</text>
</comment>
<dbReference type="InterPro" id="IPR004838">
    <property type="entry name" value="NHTrfase_class1_PyrdxlP-BS"/>
</dbReference>
<evidence type="ECO:0000313" key="6">
    <source>
        <dbReference type="EMBL" id="BDD09060.1"/>
    </source>
</evidence>
<dbReference type="GO" id="GO:0008483">
    <property type="term" value="F:transaminase activity"/>
    <property type="evidence" value="ECO:0007669"/>
    <property type="project" value="UniProtKB-KW"/>
</dbReference>
<dbReference type="Proteomes" id="UP001348817">
    <property type="component" value="Chromosome"/>
</dbReference>
<reference evidence="6 7" key="1">
    <citation type="submission" date="2021-12" db="EMBL/GenBank/DDBJ databases">
        <title>Genome sequencing of bacteria with rrn-lacking chromosome and rrn-plasmid.</title>
        <authorList>
            <person name="Anda M."/>
            <person name="Iwasaki W."/>
        </authorList>
    </citation>
    <scope>NUCLEOTIDE SEQUENCE [LARGE SCALE GENOMIC DNA]</scope>
    <source>
        <strain evidence="6 7">DSM 100852</strain>
    </source>
</reference>
<evidence type="ECO:0000313" key="7">
    <source>
        <dbReference type="Proteomes" id="UP001348817"/>
    </source>
</evidence>
<keyword evidence="7" id="KW-1185">Reference proteome</keyword>
<accession>A0AAU9D9U5</accession>
<dbReference type="InterPro" id="IPR015424">
    <property type="entry name" value="PyrdxlP-dep_Trfase"/>
</dbReference>
<dbReference type="Gene3D" id="3.90.1150.10">
    <property type="entry name" value="Aspartate Aminotransferase, domain 1"/>
    <property type="match status" value="1"/>
</dbReference>
<keyword evidence="2 4" id="KW-0032">Aminotransferase</keyword>
<dbReference type="EMBL" id="AP025314">
    <property type="protein sequence ID" value="BDD09060.1"/>
    <property type="molecule type" value="Genomic_DNA"/>
</dbReference>
<dbReference type="GO" id="GO:0030170">
    <property type="term" value="F:pyridoxal phosphate binding"/>
    <property type="evidence" value="ECO:0007669"/>
    <property type="project" value="InterPro"/>
</dbReference>
<organism evidence="6 7">
    <name type="scientific">Fulvitalea axinellae</name>
    <dbReference type="NCBI Taxonomy" id="1182444"/>
    <lineage>
        <taxon>Bacteria</taxon>
        <taxon>Pseudomonadati</taxon>
        <taxon>Bacteroidota</taxon>
        <taxon>Cytophagia</taxon>
        <taxon>Cytophagales</taxon>
        <taxon>Persicobacteraceae</taxon>
        <taxon>Fulvitalea</taxon>
    </lineage>
</organism>
<dbReference type="Pfam" id="PF00155">
    <property type="entry name" value="Aminotran_1_2"/>
    <property type="match status" value="1"/>
</dbReference>
<keyword evidence="3 4" id="KW-0808">Transferase</keyword>
<sequence>MIISRANRLNRVKEYYFSAKLQEVRQLAERGFDVINIGIGSPDLAPSQETISTLQQEAAKPQNHAYQPYRGLPELRESISKWYLRYYGVKLDATNEILPLMGSKEGITHISLAFLNPGDEVLVPELGYPAYRSVSEMVGATVREFPMVEGTWEPDFDKLETMDLAKVKIMWINYPNMPTGAPASASLFEKLVAFAKRKRILLCHDNPYSLILNEKKPISILSVPGAKEVAVELNSMSKSHNMAGWRIGWINGATDYLDEIIKIKSNVDSGMFLPIQKAAAKALSNSEGWHKSQNKIYADRKVVAEEILDSLGCEYSKGQTGMFLWAKINDSIESAEKLVDHLLYEYHVFLSPGFIFGEKGERYIRISLCTPEDKLRTVLGRLSKFNLNQVKKAA</sequence>
<gene>
    <name evidence="6" type="ORF">FUAX_14920</name>
</gene>
<comment type="cofactor">
    <cofactor evidence="1 4">
        <name>pyridoxal 5'-phosphate</name>
        <dbReference type="ChEBI" id="CHEBI:597326"/>
    </cofactor>
</comment>
<dbReference type="InterPro" id="IPR015421">
    <property type="entry name" value="PyrdxlP-dep_Trfase_major"/>
</dbReference>
<evidence type="ECO:0000256" key="1">
    <source>
        <dbReference type="ARBA" id="ARBA00001933"/>
    </source>
</evidence>
<evidence type="ECO:0000256" key="4">
    <source>
        <dbReference type="RuleBase" id="RU000481"/>
    </source>
</evidence>
<dbReference type="PANTHER" id="PTHR42832:SF3">
    <property type="entry name" value="L-GLUTAMINE--4-(METHYLSULFANYL)-2-OXOBUTANOATE AMINOTRANSFERASE"/>
    <property type="match status" value="1"/>
</dbReference>
<dbReference type="CDD" id="cd00609">
    <property type="entry name" value="AAT_like"/>
    <property type="match status" value="1"/>
</dbReference>
<dbReference type="InterPro" id="IPR015422">
    <property type="entry name" value="PyrdxlP-dep_Trfase_small"/>
</dbReference>
<feature type="domain" description="Aminotransferase class I/classII large" evidence="5">
    <location>
        <begin position="33"/>
        <end position="382"/>
    </location>
</feature>
<dbReference type="SUPFAM" id="SSF53383">
    <property type="entry name" value="PLP-dependent transferases"/>
    <property type="match status" value="1"/>
</dbReference>
<evidence type="ECO:0000256" key="2">
    <source>
        <dbReference type="ARBA" id="ARBA00022576"/>
    </source>
</evidence>
<dbReference type="PROSITE" id="PS00105">
    <property type="entry name" value="AA_TRANSFER_CLASS_1"/>
    <property type="match status" value="1"/>
</dbReference>
<dbReference type="InterPro" id="IPR050881">
    <property type="entry name" value="LL-DAP_aminotransferase"/>
</dbReference>